<evidence type="ECO:0000313" key="2">
    <source>
        <dbReference type="Proteomes" id="UP000029981"/>
    </source>
</evidence>
<sequence>MVHNLCLDKESKIEKKELCNPSLLFYFSSSDEHSGVPQPPTNVWGLHRAIQAITAFSDAKHLTPAVPAEASQQGLQTTHQSHNSTLVVSVFESNTECCVYEL</sequence>
<evidence type="ECO:0000313" key="1">
    <source>
        <dbReference type="EMBL" id="KGN44532.1"/>
    </source>
</evidence>
<accession>A0A0A0K877</accession>
<proteinExistence type="predicted"/>
<reference evidence="1 2" key="3">
    <citation type="journal article" date="2010" name="BMC Genomics">
        <title>Transcriptome sequencing and comparative analysis of cucumber flowers with different sex types.</title>
        <authorList>
            <person name="Guo S."/>
            <person name="Zheng Y."/>
            <person name="Joung J.G."/>
            <person name="Liu S."/>
            <person name="Zhang Z."/>
            <person name="Crasta O.R."/>
            <person name="Sobral B.W."/>
            <person name="Xu Y."/>
            <person name="Huang S."/>
            <person name="Fei Z."/>
        </authorList>
    </citation>
    <scope>NUCLEOTIDE SEQUENCE [LARGE SCALE GENOMIC DNA]</scope>
    <source>
        <strain evidence="2">cv. 9930</strain>
    </source>
</reference>
<name>A0A0A0K877_CUCSA</name>
<dbReference type="Proteomes" id="UP000029981">
    <property type="component" value="Chromosome 7"/>
</dbReference>
<dbReference type="Gramene" id="KGN44532">
    <property type="protein sequence ID" value="KGN44532"/>
    <property type="gene ID" value="Csa_7G325730"/>
</dbReference>
<reference evidence="1 2" key="2">
    <citation type="journal article" date="2009" name="PLoS ONE">
        <title>An integrated genetic and cytogenetic map of the cucumber genome.</title>
        <authorList>
            <person name="Ren Y."/>
            <person name="Zhang Z."/>
            <person name="Liu J."/>
            <person name="Staub J.E."/>
            <person name="Han Y."/>
            <person name="Cheng Z."/>
            <person name="Li X."/>
            <person name="Lu J."/>
            <person name="Miao H."/>
            <person name="Kang H."/>
            <person name="Xie B."/>
            <person name="Gu X."/>
            <person name="Wang X."/>
            <person name="Du Y."/>
            <person name="Jin W."/>
            <person name="Huang S."/>
        </authorList>
    </citation>
    <scope>NUCLEOTIDE SEQUENCE [LARGE SCALE GENOMIC DNA]</scope>
    <source>
        <strain evidence="2">cv. 9930</strain>
    </source>
</reference>
<organism evidence="1 2">
    <name type="scientific">Cucumis sativus</name>
    <name type="common">Cucumber</name>
    <dbReference type="NCBI Taxonomy" id="3659"/>
    <lineage>
        <taxon>Eukaryota</taxon>
        <taxon>Viridiplantae</taxon>
        <taxon>Streptophyta</taxon>
        <taxon>Embryophyta</taxon>
        <taxon>Tracheophyta</taxon>
        <taxon>Spermatophyta</taxon>
        <taxon>Magnoliopsida</taxon>
        <taxon>eudicotyledons</taxon>
        <taxon>Gunneridae</taxon>
        <taxon>Pentapetalae</taxon>
        <taxon>rosids</taxon>
        <taxon>fabids</taxon>
        <taxon>Cucurbitales</taxon>
        <taxon>Cucurbitaceae</taxon>
        <taxon>Benincaseae</taxon>
        <taxon>Cucumis</taxon>
    </lineage>
</organism>
<keyword evidence="2" id="KW-1185">Reference proteome</keyword>
<gene>
    <name evidence="1" type="ORF">Csa_7G325730</name>
</gene>
<reference evidence="1 2" key="1">
    <citation type="journal article" date="2009" name="Nat. Genet.">
        <title>The genome of the cucumber, Cucumis sativus L.</title>
        <authorList>
            <person name="Huang S."/>
            <person name="Li R."/>
            <person name="Zhang Z."/>
            <person name="Li L."/>
            <person name="Gu X."/>
            <person name="Fan W."/>
            <person name="Lucas W.J."/>
            <person name="Wang X."/>
            <person name="Xie B."/>
            <person name="Ni P."/>
            <person name="Ren Y."/>
            <person name="Zhu H."/>
            <person name="Li J."/>
            <person name="Lin K."/>
            <person name="Jin W."/>
            <person name="Fei Z."/>
            <person name="Li G."/>
            <person name="Staub J."/>
            <person name="Kilian A."/>
            <person name="van der Vossen E.A."/>
            <person name="Wu Y."/>
            <person name="Guo J."/>
            <person name="He J."/>
            <person name="Jia Z."/>
            <person name="Ren Y."/>
            <person name="Tian G."/>
            <person name="Lu Y."/>
            <person name="Ruan J."/>
            <person name="Qian W."/>
            <person name="Wang M."/>
            <person name="Huang Q."/>
            <person name="Li B."/>
            <person name="Xuan Z."/>
            <person name="Cao J."/>
            <person name="Asan"/>
            <person name="Wu Z."/>
            <person name="Zhang J."/>
            <person name="Cai Q."/>
            <person name="Bai Y."/>
            <person name="Zhao B."/>
            <person name="Han Y."/>
            <person name="Li Y."/>
            <person name="Li X."/>
            <person name="Wang S."/>
            <person name="Shi Q."/>
            <person name="Liu S."/>
            <person name="Cho W.K."/>
            <person name="Kim J.Y."/>
            <person name="Xu Y."/>
            <person name="Heller-Uszynska K."/>
            <person name="Miao H."/>
            <person name="Cheng Z."/>
            <person name="Zhang S."/>
            <person name="Wu J."/>
            <person name="Yang Y."/>
            <person name="Kang H."/>
            <person name="Li M."/>
            <person name="Liang H."/>
            <person name="Ren X."/>
            <person name="Shi Z."/>
            <person name="Wen M."/>
            <person name="Jian M."/>
            <person name="Yang H."/>
            <person name="Zhang G."/>
            <person name="Yang Z."/>
            <person name="Chen R."/>
            <person name="Liu S."/>
            <person name="Li J."/>
            <person name="Ma L."/>
            <person name="Liu H."/>
            <person name="Zhou Y."/>
            <person name="Zhao J."/>
            <person name="Fang X."/>
            <person name="Li G."/>
            <person name="Fang L."/>
            <person name="Li Y."/>
            <person name="Liu D."/>
            <person name="Zheng H."/>
            <person name="Zhang Y."/>
            <person name="Qin N."/>
            <person name="Li Z."/>
            <person name="Yang G."/>
            <person name="Yang S."/>
            <person name="Bolund L."/>
            <person name="Kristiansen K."/>
            <person name="Zheng H."/>
            <person name="Li S."/>
            <person name="Zhang X."/>
            <person name="Yang H."/>
            <person name="Wang J."/>
            <person name="Sun R."/>
            <person name="Zhang B."/>
            <person name="Jiang S."/>
            <person name="Wang J."/>
            <person name="Du Y."/>
            <person name="Li S."/>
        </authorList>
    </citation>
    <scope>NUCLEOTIDE SEQUENCE [LARGE SCALE GENOMIC DNA]</scope>
    <source>
        <strain evidence="2">cv. 9930</strain>
    </source>
</reference>
<reference evidence="1 2" key="4">
    <citation type="journal article" date="2011" name="BMC Genomics">
        <title>RNA-Seq improves annotation of protein-coding genes in the cucumber genome.</title>
        <authorList>
            <person name="Li Z."/>
            <person name="Zhang Z."/>
            <person name="Yan P."/>
            <person name="Huang S."/>
            <person name="Fei Z."/>
            <person name="Lin K."/>
        </authorList>
    </citation>
    <scope>NUCLEOTIDE SEQUENCE [LARGE SCALE GENOMIC DNA]</scope>
    <source>
        <strain evidence="2">cv. 9930</strain>
    </source>
</reference>
<protein>
    <submittedName>
        <fullName evidence="1">Uncharacterized protein</fullName>
    </submittedName>
</protein>
<dbReference type="AlphaFoldDB" id="A0A0A0K877"/>
<dbReference type="EMBL" id="CM002928">
    <property type="protein sequence ID" value="KGN44532.1"/>
    <property type="molecule type" value="Genomic_DNA"/>
</dbReference>